<dbReference type="AlphaFoldDB" id="A0AAW5I271"/>
<evidence type="ECO:0000313" key="1">
    <source>
        <dbReference type="EMBL" id="MCP9502356.1"/>
    </source>
</evidence>
<evidence type="ECO:0000313" key="2">
    <source>
        <dbReference type="Proteomes" id="UP001206014"/>
    </source>
</evidence>
<accession>A0AAW5I271</accession>
<name>A0AAW5I271_9BACT</name>
<sequence>MLYFITPTGLYSEAYLITEGGIQINTIQPFVNIPVTYNKESIIIDLEVGTYDFTKGKTYYGPVQIESLVLRKITKEKVINIRNSYTMFHIEIEHCTLGGIKFSFNKENLSLKYFFCHIFPYLNSIKEADTKFISQKLLIIELLSNKYNAFNFIENFDNKSNKDYMYYEIIEGRCCCQELQKISFKRFYKYDIRVGRDDYEYEITYITFNNKNKALHQLLELVIKEDAIGEVTVNINKEHSIEYSYCSYRDSCFGPAPHPKEFLYSDEQCYQYKAEFLEKAKNKYKEILMQFINSFQTFIAKQKQDIYEQRKK</sequence>
<organism evidence="1 2">
    <name type="scientific">Segatella copri</name>
    <dbReference type="NCBI Taxonomy" id="165179"/>
    <lineage>
        <taxon>Bacteria</taxon>
        <taxon>Pseudomonadati</taxon>
        <taxon>Bacteroidota</taxon>
        <taxon>Bacteroidia</taxon>
        <taxon>Bacteroidales</taxon>
        <taxon>Prevotellaceae</taxon>
        <taxon>Segatella</taxon>
    </lineage>
</organism>
<protein>
    <submittedName>
        <fullName evidence="1">Uncharacterized protein</fullName>
    </submittedName>
</protein>
<comment type="caution">
    <text evidence="1">The sequence shown here is derived from an EMBL/GenBank/DDBJ whole genome shotgun (WGS) entry which is preliminary data.</text>
</comment>
<dbReference type="Proteomes" id="UP001206014">
    <property type="component" value="Unassembled WGS sequence"/>
</dbReference>
<reference evidence="1" key="1">
    <citation type="submission" date="2022-07" db="EMBL/GenBank/DDBJ databases">
        <title>Prevotella copri.</title>
        <authorList>
            <person name="Yang C."/>
        </authorList>
    </citation>
    <scope>NUCLEOTIDE SEQUENCE</scope>
    <source>
        <strain evidence="1">HF88</strain>
    </source>
</reference>
<dbReference type="EMBL" id="JANDXR010000017">
    <property type="protein sequence ID" value="MCP9502356.1"/>
    <property type="molecule type" value="Genomic_DNA"/>
</dbReference>
<proteinExistence type="predicted"/>
<dbReference type="RefSeq" id="WP_203041231.1">
    <property type="nucleotide sequence ID" value="NZ_JAJTTD010000018.1"/>
</dbReference>
<gene>
    <name evidence="1" type="ORF">NND11_12530</name>
</gene>